<evidence type="ECO:0000256" key="1">
    <source>
        <dbReference type="SAM" id="MobiDB-lite"/>
    </source>
</evidence>
<accession>A0ABS9YG40</accession>
<protein>
    <submittedName>
        <fullName evidence="2">Uncharacterized protein</fullName>
    </submittedName>
</protein>
<dbReference type="RefSeq" id="WP_242772540.1">
    <property type="nucleotide sequence ID" value="NZ_JALDAY010000011.1"/>
</dbReference>
<comment type="caution">
    <text evidence="2">The sequence shown here is derived from an EMBL/GenBank/DDBJ whole genome shotgun (WGS) entry which is preliminary data.</text>
</comment>
<name>A0ABS9YG40_9ACTN</name>
<proteinExistence type="predicted"/>
<feature type="region of interest" description="Disordered" evidence="1">
    <location>
        <begin position="1"/>
        <end position="64"/>
    </location>
</feature>
<gene>
    <name evidence="2" type="ORF">MQP27_34525</name>
</gene>
<dbReference type="Proteomes" id="UP001165269">
    <property type="component" value="Unassembled WGS sequence"/>
</dbReference>
<dbReference type="SUPFAM" id="SSF48371">
    <property type="entry name" value="ARM repeat"/>
    <property type="match status" value="1"/>
</dbReference>
<reference evidence="2" key="1">
    <citation type="submission" date="2022-03" db="EMBL/GenBank/DDBJ databases">
        <title>Streptomyces 7R015 and 7R016 isolated from Barleria lupulina in Thailand.</title>
        <authorList>
            <person name="Kanchanasin P."/>
            <person name="Phongsopitanun W."/>
            <person name="Tanasupawat S."/>
        </authorList>
    </citation>
    <scope>NUCLEOTIDE SEQUENCE</scope>
    <source>
        <strain evidence="2">7R015</strain>
    </source>
</reference>
<feature type="compositionally biased region" description="Basic and acidic residues" evidence="1">
    <location>
        <begin position="44"/>
        <end position="64"/>
    </location>
</feature>
<keyword evidence="3" id="KW-1185">Reference proteome</keyword>
<organism evidence="2 3">
    <name type="scientific">Streptomyces cylindrosporus</name>
    <dbReference type="NCBI Taxonomy" id="2927583"/>
    <lineage>
        <taxon>Bacteria</taxon>
        <taxon>Bacillati</taxon>
        <taxon>Actinomycetota</taxon>
        <taxon>Actinomycetes</taxon>
        <taxon>Kitasatosporales</taxon>
        <taxon>Streptomycetaceae</taxon>
        <taxon>Streptomyces</taxon>
    </lineage>
</organism>
<evidence type="ECO:0000313" key="3">
    <source>
        <dbReference type="Proteomes" id="UP001165269"/>
    </source>
</evidence>
<dbReference type="InterPro" id="IPR016024">
    <property type="entry name" value="ARM-type_fold"/>
</dbReference>
<dbReference type="EMBL" id="JALDAY010000011">
    <property type="protein sequence ID" value="MCI3276207.1"/>
    <property type="molecule type" value="Genomic_DNA"/>
</dbReference>
<sequence>MNTRQLHSLGLAAPNTSARPHDFPPDPNQSPIEDGGPHEYGGTRPEHERSQSPQRARRELVDHSPRTIDLAAVADISFGRSPVAEPTERPQTVPREALDQLAACFTAAEAVMDRMLANLRQERVLVLAGMPDTGKSSAALMLLHRLGVATVRCLAPDTVPGALAEQLPRAETLAARPTGYILSDLTAPTGLPLREIHLATARDRLRDQDAYLVITVTPTAVLDGVPTVEWQPPPAGEVLASHLRATTGEETASELLALPCVNDFLAQSRSMSEVAAFAQLLGRHLGQEVPEEAVRRLSPTALEDQVQSWFTAENTSYSLGDRAFLIALAVFDGGPLAVAAELGDSLLRLLQNTEDPTCTKGMPVFGSHIGERLARVRAREYDGYEHTAWGPVRQRMAAFEDERTPSALLHEVWTGHPSSRPALVHWLYRLAADGRPLVRTRAAATVAMISRADLPSAMALMIEPWATSGSARHRLAAVGSLAFAHFVGTPHVWRIIDTWRVCDDPRLRWSAVRLQGLLGPMRPERALAGLRDALRSYTAVDPSAPETEATHALAESVELLLTSPAADRILSDLRRTLNNDQPARSITLTGFLRACRHTEDEDPHGAPLVLAWFARALAEDSEAAQGIPALWRAALADSRVSQEALEVLRDWVLIADRSASSERALTELLPTLISTESDARRLSHLLRTIPAEGGARPPVTAQRLLTALHFR</sequence>
<evidence type="ECO:0000313" key="2">
    <source>
        <dbReference type="EMBL" id="MCI3276207.1"/>
    </source>
</evidence>